<dbReference type="Pfam" id="PF13673">
    <property type="entry name" value="Acetyltransf_10"/>
    <property type="match status" value="1"/>
</dbReference>
<organism evidence="2 3">
    <name type="scientific">Deinococcus indicus</name>
    <dbReference type="NCBI Taxonomy" id="223556"/>
    <lineage>
        <taxon>Bacteria</taxon>
        <taxon>Thermotogati</taxon>
        <taxon>Deinococcota</taxon>
        <taxon>Deinococci</taxon>
        <taxon>Deinococcales</taxon>
        <taxon>Deinococcaceae</taxon>
        <taxon>Deinococcus</taxon>
    </lineage>
</organism>
<evidence type="ECO:0000313" key="2">
    <source>
        <dbReference type="EMBL" id="OWL98951.1"/>
    </source>
</evidence>
<name>A0A246BTF2_9DEIO</name>
<dbReference type="CDD" id="cd04301">
    <property type="entry name" value="NAT_SF"/>
    <property type="match status" value="1"/>
</dbReference>
<dbReference type="Gene3D" id="3.40.630.30">
    <property type="match status" value="1"/>
</dbReference>
<dbReference type="AlphaFoldDB" id="A0A246BTF2"/>
<dbReference type="Proteomes" id="UP000197208">
    <property type="component" value="Unassembled WGS sequence"/>
</dbReference>
<dbReference type="PROSITE" id="PS51186">
    <property type="entry name" value="GNAT"/>
    <property type="match status" value="1"/>
</dbReference>
<accession>A0A246BTF2</accession>
<dbReference type="SUPFAM" id="SSF55729">
    <property type="entry name" value="Acyl-CoA N-acyltransferases (Nat)"/>
    <property type="match status" value="1"/>
</dbReference>
<proteinExistence type="predicted"/>
<dbReference type="InterPro" id="IPR016181">
    <property type="entry name" value="Acyl_CoA_acyltransferase"/>
</dbReference>
<evidence type="ECO:0000259" key="1">
    <source>
        <dbReference type="PROSITE" id="PS51186"/>
    </source>
</evidence>
<protein>
    <recommendedName>
        <fullName evidence="1">N-acetyltransferase domain-containing protein</fullName>
    </recommendedName>
</protein>
<feature type="domain" description="N-acetyltransferase" evidence="1">
    <location>
        <begin position="7"/>
        <end position="149"/>
    </location>
</feature>
<keyword evidence="3" id="KW-1185">Reference proteome</keyword>
<dbReference type="RefSeq" id="WP_088246644.1">
    <property type="nucleotide sequence ID" value="NZ_NHMK01000003.1"/>
</dbReference>
<dbReference type="InterPro" id="IPR000182">
    <property type="entry name" value="GNAT_dom"/>
</dbReference>
<reference evidence="2 3" key="1">
    <citation type="submission" date="2017-05" db="EMBL/GenBank/DDBJ databases">
        <title>De novo genome assembly of Deniococcus indicus strain DR1.</title>
        <authorList>
            <person name="Chauhan D."/>
            <person name="Yennamalli R.M."/>
            <person name="Priyadarshini R."/>
        </authorList>
    </citation>
    <scope>NUCLEOTIDE SEQUENCE [LARGE SCALE GENOMIC DNA]</scope>
    <source>
        <strain evidence="2 3">DR1</strain>
    </source>
</reference>
<comment type="caution">
    <text evidence="2">The sequence shown here is derived from an EMBL/GenBank/DDBJ whole genome shotgun (WGS) entry which is preliminary data.</text>
</comment>
<dbReference type="GO" id="GO:0016747">
    <property type="term" value="F:acyltransferase activity, transferring groups other than amino-acyl groups"/>
    <property type="evidence" value="ECO:0007669"/>
    <property type="project" value="InterPro"/>
</dbReference>
<sequence>MPISDTLEVLTFLPGHRPAEFWEWAGPVFASRAAQRELGGPFTDDDRTSWAVAVDGGQVQGVASVRVEGSVALLDHAFVLPAFRGQGVHGALVDARLGLAVLAQARRVRVMANAHSFPRLVRLGFVGTGQRGGYTVMEADGVVLAGRLDLDDLPERSVH</sequence>
<gene>
    <name evidence="2" type="ORF">CBQ26_00395</name>
</gene>
<evidence type="ECO:0000313" key="3">
    <source>
        <dbReference type="Proteomes" id="UP000197208"/>
    </source>
</evidence>
<dbReference type="EMBL" id="NHMK01000003">
    <property type="protein sequence ID" value="OWL98951.1"/>
    <property type="molecule type" value="Genomic_DNA"/>
</dbReference>